<gene>
    <name evidence="1" type="ORF">FJ693_09405</name>
</gene>
<organism evidence="1 2">
    <name type="scientific">Georgenia yuyongxinii</name>
    <dbReference type="NCBI Taxonomy" id="2589797"/>
    <lineage>
        <taxon>Bacteria</taxon>
        <taxon>Bacillati</taxon>
        <taxon>Actinomycetota</taxon>
        <taxon>Actinomycetes</taxon>
        <taxon>Micrococcales</taxon>
        <taxon>Bogoriellaceae</taxon>
        <taxon>Georgenia</taxon>
    </lineage>
</organism>
<keyword evidence="2" id="KW-1185">Reference proteome</keyword>
<reference evidence="1 2" key="1">
    <citation type="submission" date="2019-07" db="EMBL/GenBank/DDBJ databases">
        <title>Georgenia wutianyii sp. nov. and Georgenia *** sp. nov. isolated from plateau pika (Ochotona curzoniae) in the Qinghai-Tibet plateau of China.</title>
        <authorList>
            <person name="Tian Z."/>
        </authorList>
    </citation>
    <scope>NUCLEOTIDE SEQUENCE [LARGE SCALE GENOMIC DNA]</scope>
    <source>
        <strain evidence="1 2">Z446</strain>
    </source>
</reference>
<sequence length="153" mass="16700">MRPFHQLLVYRFGRGARFEGQVVGMLERLEVGGAIRVLDLLFVGRDDSGELFGLLAGTGRAGGLVSRLLTFRLDPDKRQRATRELPKDLLDGLGNRLAPGEAFVVLLISHEWARELGQAVARLGGTALPSEFVEHTTLTDAVARILDVARATP</sequence>
<dbReference type="RefSeq" id="WP_143418276.1">
    <property type="nucleotide sequence ID" value="NZ_VJXR01000022.1"/>
</dbReference>
<accession>A0A552WRR8</accession>
<dbReference type="Proteomes" id="UP000318693">
    <property type="component" value="Unassembled WGS sequence"/>
</dbReference>
<protein>
    <recommendedName>
        <fullName evidence="3">DUF1269 domain-containing protein</fullName>
    </recommendedName>
</protein>
<dbReference type="EMBL" id="VJXR01000022">
    <property type="protein sequence ID" value="TRW45500.1"/>
    <property type="molecule type" value="Genomic_DNA"/>
</dbReference>
<proteinExistence type="predicted"/>
<dbReference type="AlphaFoldDB" id="A0A552WRR8"/>
<evidence type="ECO:0000313" key="1">
    <source>
        <dbReference type="EMBL" id="TRW45500.1"/>
    </source>
</evidence>
<name>A0A552WRR8_9MICO</name>
<evidence type="ECO:0000313" key="2">
    <source>
        <dbReference type="Proteomes" id="UP000318693"/>
    </source>
</evidence>
<evidence type="ECO:0008006" key="3">
    <source>
        <dbReference type="Google" id="ProtNLM"/>
    </source>
</evidence>
<comment type="caution">
    <text evidence="1">The sequence shown here is derived from an EMBL/GenBank/DDBJ whole genome shotgun (WGS) entry which is preliminary data.</text>
</comment>